<accession>A0A8T3B195</accession>
<dbReference type="Proteomes" id="UP000829196">
    <property type="component" value="Unassembled WGS sequence"/>
</dbReference>
<organism evidence="1 2">
    <name type="scientific">Dendrobium nobile</name>
    <name type="common">Orchid</name>
    <dbReference type="NCBI Taxonomy" id="94219"/>
    <lineage>
        <taxon>Eukaryota</taxon>
        <taxon>Viridiplantae</taxon>
        <taxon>Streptophyta</taxon>
        <taxon>Embryophyta</taxon>
        <taxon>Tracheophyta</taxon>
        <taxon>Spermatophyta</taxon>
        <taxon>Magnoliopsida</taxon>
        <taxon>Liliopsida</taxon>
        <taxon>Asparagales</taxon>
        <taxon>Orchidaceae</taxon>
        <taxon>Epidendroideae</taxon>
        <taxon>Malaxideae</taxon>
        <taxon>Dendrobiinae</taxon>
        <taxon>Dendrobium</taxon>
    </lineage>
</organism>
<name>A0A8T3B195_DENNO</name>
<evidence type="ECO:0000313" key="1">
    <source>
        <dbReference type="EMBL" id="KAI0502034.1"/>
    </source>
</evidence>
<keyword evidence="2" id="KW-1185">Reference proteome</keyword>
<dbReference type="AlphaFoldDB" id="A0A8T3B195"/>
<sequence length="60" mass="6909">MRGICITAHSLSSSRPQTISYLRLFFYKSPLFPEIPLFFFLSLSAGCSTSRQYDQRGEKK</sequence>
<proteinExistence type="predicted"/>
<protein>
    <submittedName>
        <fullName evidence="1">Uncharacterized protein</fullName>
    </submittedName>
</protein>
<comment type="caution">
    <text evidence="1">The sequence shown here is derived from an EMBL/GenBank/DDBJ whole genome shotgun (WGS) entry which is preliminary data.</text>
</comment>
<dbReference type="EMBL" id="JAGYWB010000012">
    <property type="protein sequence ID" value="KAI0502034.1"/>
    <property type="molecule type" value="Genomic_DNA"/>
</dbReference>
<gene>
    <name evidence="1" type="ORF">KFK09_016979</name>
</gene>
<evidence type="ECO:0000313" key="2">
    <source>
        <dbReference type="Proteomes" id="UP000829196"/>
    </source>
</evidence>
<reference evidence="1" key="1">
    <citation type="journal article" date="2022" name="Front. Genet.">
        <title>Chromosome-Scale Assembly of the Dendrobium nobile Genome Provides Insights Into the Molecular Mechanism of the Biosynthesis of the Medicinal Active Ingredient of Dendrobium.</title>
        <authorList>
            <person name="Xu Q."/>
            <person name="Niu S.-C."/>
            <person name="Li K.-L."/>
            <person name="Zheng P.-J."/>
            <person name="Zhang X.-J."/>
            <person name="Jia Y."/>
            <person name="Liu Y."/>
            <person name="Niu Y.-X."/>
            <person name="Yu L.-H."/>
            <person name="Chen D.-F."/>
            <person name="Zhang G.-Q."/>
        </authorList>
    </citation>
    <scope>NUCLEOTIDE SEQUENCE</scope>
    <source>
        <tissue evidence="1">Leaf</tissue>
    </source>
</reference>